<dbReference type="Proteomes" id="UP000275076">
    <property type="component" value="Unassembled WGS sequence"/>
</dbReference>
<comment type="caution">
    <text evidence="2">The sequence shown here is derived from an EMBL/GenBank/DDBJ whole genome shotgun (WGS) entry which is preliminary data.</text>
</comment>
<dbReference type="OrthoDB" id="2628646at2"/>
<reference evidence="2 3" key="1">
    <citation type="submission" date="2018-10" db="EMBL/GenBank/DDBJ databases">
        <title>Draft genome sequence of Bacillus salarius IM0101, isolated from a hypersaline soil in Inner Mongolia, China.</title>
        <authorList>
            <person name="Yamprayoonswat W."/>
            <person name="Boonvisut S."/>
            <person name="Jumpathong W."/>
            <person name="Sittihan S."/>
            <person name="Ruangsuj P."/>
            <person name="Wanthongcharoen S."/>
            <person name="Thongpramul N."/>
            <person name="Pimmason S."/>
            <person name="Yu B."/>
            <person name="Yasawong M."/>
        </authorList>
    </citation>
    <scope>NUCLEOTIDE SEQUENCE [LARGE SCALE GENOMIC DNA]</scope>
    <source>
        <strain evidence="2 3">IM0101</strain>
    </source>
</reference>
<gene>
    <name evidence="2" type="ORF">D7Z54_02190</name>
</gene>
<keyword evidence="1" id="KW-0472">Membrane</keyword>
<feature type="transmembrane region" description="Helical" evidence="1">
    <location>
        <begin position="89"/>
        <end position="110"/>
    </location>
</feature>
<keyword evidence="3" id="KW-1185">Reference proteome</keyword>
<organism evidence="2 3">
    <name type="scientific">Salibacterium salarium</name>
    <dbReference type="NCBI Taxonomy" id="284579"/>
    <lineage>
        <taxon>Bacteria</taxon>
        <taxon>Bacillati</taxon>
        <taxon>Bacillota</taxon>
        <taxon>Bacilli</taxon>
        <taxon>Bacillales</taxon>
        <taxon>Bacillaceae</taxon>
    </lineage>
</organism>
<dbReference type="RefSeq" id="WP_125553979.1">
    <property type="nucleotide sequence ID" value="NZ_RBVX01000001.1"/>
</dbReference>
<evidence type="ECO:0000313" key="3">
    <source>
        <dbReference type="Proteomes" id="UP000275076"/>
    </source>
</evidence>
<proteinExistence type="predicted"/>
<protein>
    <submittedName>
        <fullName evidence="2">Uncharacterized protein</fullName>
    </submittedName>
</protein>
<keyword evidence="1" id="KW-1133">Transmembrane helix</keyword>
<evidence type="ECO:0000313" key="2">
    <source>
        <dbReference type="EMBL" id="RSL35395.1"/>
    </source>
</evidence>
<sequence length="116" mass="13842">MHPDSYAFHMRNLHDQSRQYMYHDVVLTMNDGSTYNGIIEDVGTERMSVLVAEDVMEREDEFDGDDRQFFGGGGYGRPRRRFRRYRRRNFPLASLAALALLPYVSPYPYYPYYPYY</sequence>
<dbReference type="EMBL" id="RBVX01000001">
    <property type="protein sequence ID" value="RSL35395.1"/>
    <property type="molecule type" value="Genomic_DNA"/>
</dbReference>
<name>A0A428NAJ6_9BACI</name>
<dbReference type="AlphaFoldDB" id="A0A428NAJ6"/>
<keyword evidence="1" id="KW-0812">Transmembrane</keyword>
<evidence type="ECO:0000256" key="1">
    <source>
        <dbReference type="SAM" id="Phobius"/>
    </source>
</evidence>
<accession>A0A428NAJ6</accession>